<reference evidence="2 3" key="1">
    <citation type="submission" date="2023-10" db="EMBL/GenBank/DDBJ databases">
        <title>Glaciecola aquimarina strain GGW-M5 nov., isolated from a coastal seawater.</title>
        <authorList>
            <person name="Bayburt H."/>
            <person name="Kim J.M."/>
            <person name="Choi B.J."/>
            <person name="Jeon C.O."/>
        </authorList>
    </citation>
    <scope>NUCLEOTIDE SEQUENCE [LARGE SCALE GENOMIC DNA]</scope>
    <source>
        <strain evidence="2 3">KCTC 32108</strain>
    </source>
</reference>
<evidence type="ECO:0000313" key="3">
    <source>
        <dbReference type="Proteomes" id="UP001247805"/>
    </source>
</evidence>
<dbReference type="EMBL" id="JAWDIO010000002">
    <property type="protein sequence ID" value="MDU0355756.1"/>
    <property type="molecule type" value="Genomic_DNA"/>
</dbReference>
<evidence type="ECO:0000259" key="1">
    <source>
        <dbReference type="Pfam" id="PF14490"/>
    </source>
</evidence>
<proteinExistence type="predicted"/>
<dbReference type="Pfam" id="PF14490">
    <property type="entry name" value="HHH_RecD2"/>
    <property type="match status" value="1"/>
</dbReference>
<name>A0ABU3T0F9_9ALTE</name>
<sequence length="134" mass="15468">MEGYLTHELDDLIGSEVAENLRVFWKKYNSKNAAIEFLVGMNVSIKNSRSVYALYADKTIEKITENFYRLTPIQGFSKTDLVAKKHGIRSNDPRRLCALGNEIVVQHMKQFNSSLLRKNHSVKLQQHTLLMEKI</sequence>
<accession>A0ABU3T0F9</accession>
<feature type="domain" description="ATP-dependent RecD2 DNA helicase-like helix-hairpin-helix" evidence="1">
    <location>
        <begin position="30"/>
        <end position="108"/>
    </location>
</feature>
<organism evidence="2 3">
    <name type="scientific">Paraglaciecola aquimarina</name>
    <dbReference type="NCBI Taxonomy" id="1235557"/>
    <lineage>
        <taxon>Bacteria</taxon>
        <taxon>Pseudomonadati</taxon>
        <taxon>Pseudomonadota</taxon>
        <taxon>Gammaproteobacteria</taxon>
        <taxon>Alteromonadales</taxon>
        <taxon>Alteromonadaceae</taxon>
        <taxon>Paraglaciecola</taxon>
    </lineage>
</organism>
<gene>
    <name evidence="2" type="ORF">RS130_19390</name>
</gene>
<comment type="caution">
    <text evidence="2">The sequence shown here is derived from an EMBL/GenBank/DDBJ whole genome shotgun (WGS) entry which is preliminary data.</text>
</comment>
<dbReference type="InterPro" id="IPR029493">
    <property type="entry name" value="RecD2-like_HHH"/>
</dbReference>
<dbReference type="Proteomes" id="UP001247805">
    <property type="component" value="Unassembled WGS sequence"/>
</dbReference>
<dbReference type="RefSeq" id="WP_316027279.1">
    <property type="nucleotide sequence ID" value="NZ_JAWDIO010000002.1"/>
</dbReference>
<evidence type="ECO:0000313" key="2">
    <source>
        <dbReference type="EMBL" id="MDU0355756.1"/>
    </source>
</evidence>
<protein>
    <submittedName>
        <fullName evidence="2">Helix-hairpin-helix domain-containing protein</fullName>
    </submittedName>
</protein>
<keyword evidence="3" id="KW-1185">Reference proteome</keyword>